<name>A0A5A7SXR3_CUCMM</name>
<evidence type="ECO:0000313" key="2">
    <source>
        <dbReference type="Proteomes" id="UP000321393"/>
    </source>
</evidence>
<organism evidence="1 2">
    <name type="scientific">Cucumis melo var. makuwa</name>
    <name type="common">Oriental melon</name>
    <dbReference type="NCBI Taxonomy" id="1194695"/>
    <lineage>
        <taxon>Eukaryota</taxon>
        <taxon>Viridiplantae</taxon>
        <taxon>Streptophyta</taxon>
        <taxon>Embryophyta</taxon>
        <taxon>Tracheophyta</taxon>
        <taxon>Spermatophyta</taxon>
        <taxon>Magnoliopsida</taxon>
        <taxon>eudicotyledons</taxon>
        <taxon>Gunneridae</taxon>
        <taxon>Pentapetalae</taxon>
        <taxon>rosids</taxon>
        <taxon>fabids</taxon>
        <taxon>Cucurbitales</taxon>
        <taxon>Cucurbitaceae</taxon>
        <taxon>Benincaseae</taxon>
        <taxon>Cucumis</taxon>
    </lineage>
</organism>
<dbReference type="Gene3D" id="2.40.70.10">
    <property type="entry name" value="Acid Proteases"/>
    <property type="match status" value="1"/>
</dbReference>
<dbReference type="InterPro" id="IPR021109">
    <property type="entry name" value="Peptidase_aspartic_dom_sf"/>
</dbReference>
<dbReference type="PANTHER" id="PTHR12917:SF18">
    <property type="entry name" value="DNA DAMAGE-INDUCIBLE PROTEIN 1-LIKE"/>
    <property type="match status" value="1"/>
</dbReference>
<dbReference type="CDD" id="cd00303">
    <property type="entry name" value="retropepsin_like"/>
    <property type="match status" value="1"/>
</dbReference>
<comment type="caution">
    <text evidence="1">The sequence shown here is derived from an EMBL/GenBank/DDBJ whole genome shotgun (WGS) entry which is preliminary data.</text>
</comment>
<evidence type="ECO:0008006" key="3">
    <source>
        <dbReference type="Google" id="ProtNLM"/>
    </source>
</evidence>
<evidence type="ECO:0000313" key="1">
    <source>
        <dbReference type="EMBL" id="KAA0035830.1"/>
    </source>
</evidence>
<reference evidence="1 2" key="1">
    <citation type="submission" date="2019-08" db="EMBL/GenBank/DDBJ databases">
        <title>Draft genome sequences of two oriental melons (Cucumis melo L. var makuwa).</title>
        <authorList>
            <person name="Kwon S.-Y."/>
        </authorList>
    </citation>
    <scope>NUCLEOTIDE SEQUENCE [LARGE SCALE GENOMIC DNA]</scope>
    <source>
        <strain evidence="2">cv. SW 3</strain>
        <tissue evidence="1">Leaf</tissue>
    </source>
</reference>
<protein>
    <recommendedName>
        <fullName evidence="3">Asp_protease_2 domain-containing protein</fullName>
    </recommendedName>
</protein>
<gene>
    <name evidence="1" type="ORF">E6C27_scaffold403G001300</name>
</gene>
<dbReference type="Proteomes" id="UP000321393">
    <property type="component" value="Unassembled WGS sequence"/>
</dbReference>
<dbReference type="AlphaFoldDB" id="A0A5A7SXR3"/>
<dbReference type="EMBL" id="SSTE01019905">
    <property type="protein sequence ID" value="KAA0035830.1"/>
    <property type="molecule type" value="Genomic_DNA"/>
</dbReference>
<dbReference type="Pfam" id="PF13975">
    <property type="entry name" value="gag-asp_proteas"/>
    <property type="match status" value="1"/>
</dbReference>
<accession>A0A5A7SXR3</accession>
<sequence>MVDSSATHNFITEAEARRLRLRWEKDLGRMKAVNSVALPIVGLVKQTMIKFGGWKCHVDFVVVKMDDFDVVLGIEFLLEHQVIPMPSTKCLVITGSFPIVVQEDIRQPNGFKMLSAIKLDKIPTHEEPLSTTILLGALGKLGETVPKDTLCVSEKCHGMMPNSWPKSLSMRRRTDHGIESPSKVKAPANNAYRTMPLELAVLQKQSKKLLEEDIQWGGNVECQAAFNGLKQATIEGSSLGVVDATKPPKVKAEQFNCMVKEYLHHFVDGRQKNWVQLLNVAQFGHSAQIDLLIKRNLFEIKGSRHYVLSLLIDGPYVGNNPQVHIVEKEWEQMADIARVCLEEASRSMEERVDQKRCSIELEWMAKLSINGATTSYDYLSTWNRKKIEESKKSLLIE</sequence>
<proteinExistence type="predicted"/>
<dbReference type="PANTHER" id="PTHR12917">
    <property type="entry name" value="ASPARTYL PROTEASE DDI-RELATED"/>
    <property type="match status" value="1"/>
</dbReference>
<dbReference type="OrthoDB" id="1939491at2759"/>